<accession>A0A5B8L205</accession>
<dbReference type="KEGG" id="niy:FQ775_15725"/>
<gene>
    <name evidence="1" type="ORF">FQ775_15725</name>
</gene>
<dbReference type="Pfam" id="PF10094">
    <property type="entry name" value="DUF2332"/>
    <property type="match status" value="1"/>
</dbReference>
<name>A0A5B8L205_9HYPH</name>
<protein>
    <submittedName>
        <fullName evidence="1">DUF2332 family protein</fullName>
    </submittedName>
</protein>
<evidence type="ECO:0000313" key="1">
    <source>
        <dbReference type="EMBL" id="QDZ01702.1"/>
    </source>
</evidence>
<sequence length="347" mass="37776">MSAAAIRDHFEKQAIACDDLGSPFTARLCRALASVLDRSTVTGLQVLEWEGNPRADALALRLCGGLHALVLSGEDDALAALFPAAKVAQATFETELAAAIRRNDEALVRALDNPPQTNEIARAGMILPGFLAAARALKRPFSGAEIGSSAGLNLIFDRFRYDYGDAGWGNAASPVRLSPEMRGTPPPLDGELAIVARAGSDIRPVDFRDPDQRLRLRSYLWADQPHRLERLDAAIGLAEAEPFVVERADAADFVRRRLAGPRDGTALVFFHTIMWQYLPRATKDAIVAVLDEAGKAATPDSPIARLRMEPRDPNDPFATLSVTTWPGGETTRLAKCDYHGRWIEWTG</sequence>
<dbReference type="EMBL" id="CP042301">
    <property type="protein sequence ID" value="QDZ01702.1"/>
    <property type="molecule type" value="Genomic_DNA"/>
</dbReference>
<organism evidence="1 2">
    <name type="scientific">Nitratireductor mangrovi</name>
    <dbReference type="NCBI Taxonomy" id="2599600"/>
    <lineage>
        <taxon>Bacteria</taxon>
        <taxon>Pseudomonadati</taxon>
        <taxon>Pseudomonadota</taxon>
        <taxon>Alphaproteobacteria</taxon>
        <taxon>Hyphomicrobiales</taxon>
        <taxon>Phyllobacteriaceae</taxon>
        <taxon>Nitratireductor</taxon>
    </lineage>
</organism>
<keyword evidence="2" id="KW-1185">Reference proteome</keyword>
<dbReference type="Proteomes" id="UP000321389">
    <property type="component" value="Chromosome"/>
</dbReference>
<dbReference type="RefSeq" id="WP_146300343.1">
    <property type="nucleotide sequence ID" value="NZ_CP042301.2"/>
</dbReference>
<dbReference type="InterPro" id="IPR011200">
    <property type="entry name" value="UCP012608"/>
</dbReference>
<reference evidence="1" key="1">
    <citation type="submission" date="2020-04" db="EMBL/GenBank/DDBJ databases">
        <title>Nitratireductor sp. nov. isolated from mangrove soil.</title>
        <authorList>
            <person name="Ye Y."/>
        </authorList>
    </citation>
    <scope>NUCLEOTIDE SEQUENCE</scope>
    <source>
        <strain evidence="1">SY7</strain>
    </source>
</reference>
<dbReference type="OrthoDB" id="7666987at2"/>
<evidence type="ECO:0000313" key="2">
    <source>
        <dbReference type="Proteomes" id="UP000321389"/>
    </source>
</evidence>
<dbReference type="AlphaFoldDB" id="A0A5B8L205"/>
<proteinExistence type="predicted"/>
<dbReference type="PIRSF" id="PIRSF012608">
    <property type="entry name" value="UCP012608"/>
    <property type="match status" value="1"/>
</dbReference>